<feature type="transmembrane region" description="Helical" evidence="10">
    <location>
        <begin position="16"/>
        <end position="38"/>
    </location>
</feature>
<evidence type="ECO:0000256" key="2">
    <source>
        <dbReference type="ARBA" id="ARBA00004382"/>
    </source>
</evidence>
<keyword evidence="12" id="KW-1185">Reference proteome</keyword>
<protein>
    <recommendedName>
        <fullName evidence="4">Cytochrome c oxidase assembly protein CtaG</fullName>
    </recommendedName>
</protein>
<dbReference type="EMBL" id="CP028339">
    <property type="protein sequence ID" value="AVR87696.1"/>
    <property type="molecule type" value="Genomic_DNA"/>
</dbReference>
<comment type="similarity">
    <text evidence="3">Belongs to the COX11/CtaG family.</text>
</comment>
<dbReference type="SUPFAM" id="SSF110111">
    <property type="entry name" value="Ctag/Cox11"/>
    <property type="match status" value="1"/>
</dbReference>
<dbReference type="NCBIfam" id="NF003465">
    <property type="entry name" value="PRK05089.1"/>
    <property type="match status" value="1"/>
</dbReference>
<dbReference type="GO" id="GO:0005886">
    <property type="term" value="C:plasma membrane"/>
    <property type="evidence" value="ECO:0007669"/>
    <property type="project" value="UniProtKB-SubCell"/>
</dbReference>
<accession>A0A2R4BK50</accession>
<dbReference type="InterPro" id="IPR023471">
    <property type="entry name" value="CtaG/Cox11_dom_sf"/>
</dbReference>
<keyword evidence="7 10" id="KW-1133">Transmembrane helix</keyword>
<keyword evidence="5 10" id="KW-0812">Transmembrane</keyword>
<evidence type="ECO:0000256" key="1">
    <source>
        <dbReference type="ARBA" id="ARBA00004007"/>
    </source>
</evidence>
<dbReference type="PANTHER" id="PTHR21320:SF3">
    <property type="entry name" value="CYTOCHROME C OXIDASE ASSEMBLY PROTEIN COX11, MITOCHONDRIAL-RELATED"/>
    <property type="match status" value="1"/>
</dbReference>
<evidence type="ECO:0000256" key="3">
    <source>
        <dbReference type="ARBA" id="ARBA00009620"/>
    </source>
</evidence>
<evidence type="ECO:0000256" key="7">
    <source>
        <dbReference type="ARBA" id="ARBA00022989"/>
    </source>
</evidence>
<comment type="function">
    <text evidence="1">Exerts its effect at some terminal stage of cytochrome c oxidase synthesis, probably by being involved in the insertion of the copper B into subunit I.</text>
</comment>
<evidence type="ECO:0000256" key="5">
    <source>
        <dbReference type="ARBA" id="ARBA00022692"/>
    </source>
</evidence>
<evidence type="ECO:0000256" key="4">
    <source>
        <dbReference type="ARBA" id="ARBA00015384"/>
    </source>
</evidence>
<dbReference type="InterPro" id="IPR007533">
    <property type="entry name" value="Cyt_c_oxidase_assmbl_CtaG"/>
</dbReference>
<dbReference type="AlphaFoldDB" id="A0A2R4BK50"/>
<evidence type="ECO:0000256" key="9">
    <source>
        <dbReference type="ARBA" id="ARBA00023136"/>
    </source>
</evidence>
<dbReference type="PIRSF" id="PIRSF005413">
    <property type="entry name" value="COX11"/>
    <property type="match status" value="1"/>
</dbReference>
<dbReference type="OrthoDB" id="9804841at2"/>
<evidence type="ECO:0000256" key="8">
    <source>
        <dbReference type="ARBA" id="ARBA00023008"/>
    </source>
</evidence>
<comment type="subcellular location">
    <subcellularLocation>
        <location evidence="2">Cell inner membrane</location>
        <topology evidence="2">Single-pass type II membrane protein</topology>
        <orientation evidence="2">Periplasmic side</orientation>
    </subcellularLocation>
</comment>
<evidence type="ECO:0000313" key="11">
    <source>
        <dbReference type="EMBL" id="AVR87696.1"/>
    </source>
</evidence>
<dbReference type="KEGG" id="tak:Tharo_0754"/>
<gene>
    <name evidence="11" type="ORF">Tharo_0754</name>
</gene>
<dbReference type="Gene3D" id="2.60.370.10">
    <property type="entry name" value="Ctag/Cox11"/>
    <property type="match status" value="1"/>
</dbReference>
<evidence type="ECO:0000313" key="12">
    <source>
        <dbReference type="Proteomes" id="UP000241885"/>
    </source>
</evidence>
<keyword evidence="9 10" id="KW-0472">Membrane</keyword>
<dbReference type="Pfam" id="PF04442">
    <property type="entry name" value="CtaG_Cox11"/>
    <property type="match status" value="1"/>
</dbReference>
<dbReference type="PANTHER" id="PTHR21320">
    <property type="entry name" value="CYTOCHROME C OXIDASE ASSEMBLY PROTEIN COX11-RELATED"/>
    <property type="match status" value="1"/>
</dbReference>
<dbReference type="Proteomes" id="UP000241885">
    <property type="component" value="Chromosome"/>
</dbReference>
<evidence type="ECO:0000256" key="6">
    <source>
        <dbReference type="ARBA" id="ARBA00022968"/>
    </source>
</evidence>
<sequence length="211" mass="23068">MNAPARDRRAADNRRLLLRLVVSAAVMFGFGFALVPFYEQICEVTGINNFLRPEAEQGARAAARLAGSAAGGFAAENSQVDVRRRVLIQFDANLHDLPWRFQPLQRSIEVHPGELVHVDYEVSNPREVAVTGQAVPSYGPQRAARYFNKMDCFCFTQQTLAPGEVRTMPVVFVVDPALPEDIGVITLSYTFFMLQGRSPSAAVNAPGGGAT</sequence>
<dbReference type="RefSeq" id="WP_107220036.1">
    <property type="nucleotide sequence ID" value="NZ_CP028339.1"/>
</dbReference>
<keyword evidence="8" id="KW-0186">Copper</keyword>
<reference evidence="11 12" key="1">
    <citation type="submission" date="2018-03" db="EMBL/GenBank/DDBJ databases">
        <title>Complete genome sequence of Thauera aromatica, a model organism for studying aromatic compound degradation under denitrifying conditions.</title>
        <authorList>
            <person name="Lo H.-Y."/>
            <person name="Goris T."/>
            <person name="Boll M."/>
            <person name="Mueller J.A."/>
        </authorList>
    </citation>
    <scope>NUCLEOTIDE SEQUENCE [LARGE SCALE GENOMIC DNA]</scope>
    <source>
        <strain evidence="11 12">K172</strain>
    </source>
</reference>
<evidence type="ECO:0000256" key="10">
    <source>
        <dbReference type="SAM" id="Phobius"/>
    </source>
</evidence>
<organism evidence="11 12">
    <name type="scientific">Thauera aromatica K172</name>
    <dbReference type="NCBI Taxonomy" id="44139"/>
    <lineage>
        <taxon>Bacteria</taxon>
        <taxon>Pseudomonadati</taxon>
        <taxon>Pseudomonadota</taxon>
        <taxon>Betaproteobacteria</taxon>
        <taxon>Rhodocyclales</taxon>
        <taxon>Zoogloeaceae</taxon>
        <taxon>Thauera</taxon>
    </lineage>
</organism>
<proteinExistence type="inferred from homology"/>
<name>A0A2R4BK50_THAAR</name>
<keyword evidence="6" id="KW-0735">Signal-anchor</keyword>
<dbReference type="GO" id="GO:0005507">
    <property type="term" value="F:copper ion binding"/>
    <property type="evidence" value="ECO:0007669"/>
    <property type="project" value="InterPro"/>
</dbReference>